<evidence type="ECO:0000256" key="1">
    <source>
        <dbReference type="SAM" id="MobiDB-lite"/>
    </source>
</evidence>
<sequence>MAGGDKKGNGNKGKWRQNKGKKFNPPRHAEDLSIAPPLPRSTGLPVPQHLSKTATPLTNDPLWLNSLCNEGLTGVTQIEAPKTYSASHDSFFPLLETDYEAIVAANKTFGKMVPRSLYRYYNVMHLWARLLAVDRQHGRTQEDERRFLTHFEHLDQYKVSNTVNLYLRGIGDFKDPTGIKHYAGVPRRPNENGHYGRASAQSHNFYEAVPAPAVVWECVRSDFLAQEPNTEWDIAEITPAAVNAAPVDAAQAPPHPEIPADDDIAEEGVAADPPDQDEAEAARLLPTVNLLGWQLAQPWTNQQRTAILGAGFSADNPAYDVTRYRLKVSLLSYVSTCLISSPLIKTSSTLHESSDGSIVQTPFLRVPELFDRPSRFRHYCENQVTTFSRTALDDRLIHVATVCGYRVKKAVVMLKKH</sequence>
<dbReference type="Proteomes" id="UP001558652">
    <property type="component" value="Unassembled WGS sequence"/>
</dbReference>
<comment type="caution">
    <text evidence="2">The sequence shown here is derived from an EMBL/GenBank/DDBJ whole genome shotgun (WGS) entry which is preliminary data.</text>
</comment>
<evidence type="ECO:0000313" key="2">
    <source>
        <dbReference type="EMBL" id="KAL1131844.1"/>
    </source>
</evidence>
<gene>
    <name evidence="2" type="ORF">AAG570_011455</name>
</gene>
<keyword evidence="3" id="KW-1185">Reference proteome</keyword>
<reference evidence="2 3" key="1">
    <citation type="submission" date="2024-07" db="EMBL/GenBank/DDBJ databases">
        <title>Chromosome-level genome assembly of the water stick insect Ranatra chinensis (Heteroptera: Nepidae).</title>
        <authorList>
            <person name="Liu X."/>
        </authorList>
    </citation>
    <scope>NUCLEOTIDE SEQUENCE [LARGE SCALE GENOMIC DNA]</scope>
    <source>
        <strain evidence="2">Cailab_2021Rc</strain>
        <tissue evidence="2">Muscle</tissue>
    </source>
</reference>
<protein>
    <recommendedName>
        <fullName evidence="4">Capsid protein</fullName>
    </recommendedName>
</protein>
<accession>A0ABD0YKX1</accession>
<evidence type="ECO:0000313" key="3">
    <source>
        <dbReference type="Proteomes" id="UP001558652"/>
    </source>
</evidence>
<proteinExistence type="predicted"/>
<feature type="region of interest" description="Disordered" evidence="1">
    <location>
        <begin position="1"/>
        <end position="52"/>
    </location>
</feature>
<organism evidence="2 3">
    <name type="scientific">Ranatra chinensis</name>
    <dbReference type="NCBI Taxonomy" id="642074"/>
    <lineage>
        <taxon>Eukaryota</taxon>
        <taxon>Metazoa</taxon>
        <taxon>Ecdysozoa</taxon>
        <taxon>Arthropoda</taxon>
        <taxon>Hexapoda</taxon>
        <taxon>Insecta</taxon>
        <taxon>Pterygota</taxon>
        <taxon>Neoptera</taxon>
        <taxon>Paraneoptera</taxon>
        <taxon>Hemiptera</taxon>
        <taxon>Heteroptera</taxon>
        <taxon>Panheteroptera</taxon>
        <taxon>Nepomorpha</taxon>
        <taxon>Nepidae</taxon>
        <taxon>Ranatrinae</taxon>
        <taxon>Ranatra</taxon>
    </lineage>
</organism>
<feature type="compositionally biased region" description="Basic residues" evidence="1">
    <location>
        <begin position="13"/>
        <end position="25"/>
    </location>
</feature>
<dbReference type="EMBL" id="JBFDAA010000006">
    <property type="protein sequence ID" value="KAL1131844.1"/>
    <property type="molecule type" value="Genomic_DNA"/>
</dbReference>
<name>A0ABD0YKX1_9HEMI</name>
<evidence type="ECO:0008006" key="4">
    <source>
        <dbReference type="Google" id="ProtNLM"/>
    </source>
</evidence>
<dbReference type="AlphaFoldDB" id="A0ABD0YKX1"/>